<dbReference type="InterPro" id="IPR028082">
    <property type="entry name" value="Peripla_BP_I"/>
</dbReference>
<comment type="caution">
    <text evidence="6">The sequence shown here is derived from an EMBL/GenBank/DDBJ whole genome shotgun (WGS) entry which is preliminary data.</text>
</comment>
<dbReference type="SUPFAM" id="SSF53822">
    <property type="entry name" value="Periplasmic binding protein-like I"/>
    <property type="match status" value="1"/>
</dbReference>
<dbReference type="OrthoDB" id="4827464at2"/>
<dbReference type="Proteomes" id="UP000028701">
    <property type="component" value="Unassembled WGS sequence"/>
</dbReference>
<evidence type="ECO:0000313" key="7">
    <source>
        <dbReference type="Proteomes" id="UP000028701"/>
    </source>
</evidence>
<comment type="similarity">
    <text evidence="2">Belongs to the bacterial solute-binding protein 2 family.</text>
</comment>
<dbReference type="PANTHER" id="PTHR46847:SF1">
    <property type="entry name" value="D-ALLOSE-BINDING PERIPLASMIC PROTEIN-RELATED"/>
    <property type="match status" value="1"/>
</dbReference>
<gene>
    <name evidence="6" type="ORF">RRU01S_28_00530</name>
</gene>
<keyword evidence="3 4" id="KW-0732">Signal</keyword>
<feature type="signal peptide" evidence="4">
    <location>
        <begin position="1"/>
        <end position="18"/>
    </location>
</feature>
<dbReference type="InterPro" id="IPR025997">
    <property type="entry name" value="SBP_2_dom"/>
</dbReference>
<dbReference type="eggNOG" id="COG1879">
    <property type="taxonomic scope" value="Bacteria"/>
</dbReference>
<sequence>MNMTCRTALAFAAGIAFAAITATNPAIAQDKKTVAYIAPSLDISYWQWVGYGVKQKATELGMDYVEYTSENSPAKQMDNARTAVTKGVDAVVIGPVSSTSTPPLLAYLKSQNIPIAFAGIGPQPGQTYYTSSVTANNYETGKAQGSFVCKLAKERGGNEVGMLSLPQDRENAQKYLKGADESFKADGCKLAQMLETRGLTVNEAVTQANDMLTAHPDIKAIYGMYDEAGTGAAKVLQTRGLTGKIGIAVADGSPTTIALLKASAIQGIFFQEAVGQGIDGTQQVFNALTMAPVKKDLALVMPLVTADKVDSPEAKAVIARVFPPSK</sequence>
<dbReference type="RefSeq" id="WP_045232246.1">
    <property type="nucleotide sequence ID" value="NZ_BBJU01000028.1"/>
</dbReference>
<accession>A0A081D1L4</accession>
<dbReference type="GO" id="GO:0030313">
    <property type="term" value="C:cell envelope"/>
    <property type="evidence" value="ECO:0007669"/>
    <property type="project" value="UniProtKB-SubCell"/>
</dbReference>
<evidence type="ECO:0000313" key="6">
    <source>
        <dbReference type="EMBL" id="GAK72810.1"/>
    </source>
</evidence>
<dbReference type="AlphaFoldDB" id="A0A081D1L4"/>
<evidence type="ECO:0000259" key="5">
    <source>
        <dbReference type="Pfam" id="PF13407"/>
    </source>
</evidence>
<proteinExistence type="inferred from homology"/>
<protein>
    <submittedName>
        <fullName evidence="6">Putative ABC transporter substrate-binding protein</fullName>
    </submittedName>
</protein>
<evidence type="ECO:0000256" key="2">
    <source>
        <dbReference type="ARBA" id="ARBA00007639"/>
    </source>
</evidence>
<evidence type="ECO:0000256" key="3">
    <source>
        <dbReference type="ARBA" id="ARBA00022729"/>
    </source>
</evidence>
<evidence type="ECO:0000256" key="1">
    <source>
        <dbReference type="ARBA" id="ARBA00004196"/>
    </source>
</evidence>
<dbReference type="Pfam" id="PF13407">
    <property type="entry name" value="Peripla_BP_4"/>
    <property type="match status" value="1"/>
</dbReference>
<dbReference type="GO" id="GO:0030246">
    <property type="term" value="F:carbohydrate binding"/>
    <property type="evidence" value="ECO:0007669"/>
    <property type="project" value="UniProtKB-ARBA"/>
</dbReference>
<evidence type="ECO:0000256" key="4">
    <source>
        <dbReference type="SAM" id="SignalP"/>
    </source>
</evidence>
<reference evidence="6 7" key="1">
    <citation type="submission" date="2014-08" db="EMBL/GenBank/DDBJ databases">
        <title>Whole genome shotgun sequence of Rhizobium rubi NBRC 13261.</title>
        <authorList>
            <person name="Katano-Makiyama Y."/>
            <person name="Hosoyama A."/>
            <person name="Hashimoto M."/>
            <person name="Hosoyama Y."/>
            <person name="Noguchi M."/>
            <person name="Tsuchikane K."/>
            <person name="Uohara A."/>
            <person name="Ohji S."/>
            <person name="Ichikawa N."/>
            <person name="Kimura A."/>
            <person name="Yamazoe A."/>
            <person name="Fujita N."/>
        </authorList>
    </citation>
    <scope>NUCLEOTIDE SEQUENCE [LARGE SCALE GENOMIC DNA]</scope>
    <source>
        <strain evidence="6 7">NBRC 13261</strain>
    </source>
</reference>
<name>A0A081D1L4_9HYPH</name>
<dbReference type="EMBL" id="BBJU01000028">
    <property type="protein sequence ID" value="GAK72810.1"/>
    <property type="molecule type" value="Genomic_DNA"/>
</dbReference>
<feature type="domain" description="Periplasmic binding protein" evidence="5">
    <location>
        <begin position="34"/>
        <end position="288"/>
    </location>
</feature>
<feature type="chain" id="PRO_5001756284" evidence="4">
    <location>
        <begin position="19"/>
        <end position="326"/>
    </location>
</feature>
<organism evidence="6 7">
    <name type="scientific">Agrobacterium rubi TR3 = NBRC 13261</name>
    <dbReference type="NCBI Taxonomy" id="1368415"/>
    <lineage>
        <taxon>Bacteria</taxon>
        <taxon>Pseudomonadati</taxon>
        <taxon>Pseudomonadota</taxon>
        <taxon>Alphaproteobacteria</taxon>
        <taxon>Hyphomicrobiales</taxon>
        <taxon>Rhizobiaceae</taxon>
        <taxon>Rhizobium/Agrobacterium group</taxon>
        <taxon>Agrobacterium</taxon>
    </lineage>
</organism>
<dbReference type="Gene3D" id="3.40.50.2300">
    <property type="match status" value="2"/>
</dbReference>
<dbReference type="PANTHER" id="PTHR46847">
    <property type="entry name" value="D-ALLOSE-BINDING PERIPLASMIC PROTEIN-RELATED"/>
    <property type="match status" value="1"/>
</dbReference>
<comment type="subcellular location">
    <subcellularLocation>
        <location evidence="1">Cell envelope</location>
    </subcellularLocation>
</comment>